<evidence type="ECO:0000313" key="1">
    <source>
        <dbReference type="EMBL" id="MFD0857157.1"/>
    </source>
</evidence>
<reference evidence="2" key="1">
    <citation type="journal article" date="2019" name="Int. J. Syst. Evol. Microbiol.">
        <title>The Global Catalogue of Microorganisms (GCM) 10K type strain sequencing project: providing services to taxonomists for standard genome sequencing and annotation.</title>
        <authorList>
            <consortium name="The Broad Institute Genomics Platform"/>
            <consortium name="The Broad Institute Genome Sequencing Center for Infectious Disease"/>
            <person name="Wu L."/>
            <person name="Ma J."/>
        </authorList>
    </citation>
    <scope>NUCLEOTIDE SEQUENCE [LARGE SCALE GENOMIC DNA]</scope>
    <source>
        <strain evidence="2">JCM 31696</strain>
    </source>
</reference>
<accession>A0ABW3CT98</accession>
<sequence>MTMTTDRADPRSMISPGLFGRLTDRIVRDHDLPASMAERTMAQTLAFLATCARNPGAGLAPSGRVDIGWHTFLLYTREYAQFCDRVAGRFIHHLPDEEDDQQDVGAERIGVTVAAMRAAGMPVDTDLWIPTARCSQCYAGCADDPKAADHTSGA</sequence>
<proteinExistence type="predicted"/>
<organism evidence="1 2">
    <name type="scientific">Actinomadura adrarensis</name>
    <dbReference type="NCBI Taxonomy" id="1819600"/>
    <lineage>
        <taxon>Bacteria</taxon>
        <taxon>Bacillati</taxon>
        <taxon>Actinomycetota</taxon>
        <taxon>Actinomycetes</taxon>
        <taxon>Streptosporangiales</taxon>
        <taxon>Thermomonosporaceae</taxon>
        <taxon>Actinomadura</taxon>
    </lineage>
</organism>
<dbReference type="EMBL" id="JBHTIR010004370">
    <property type="protein sequence ID" value="MFD0857157.1"/>
    <property type="molecule type" value="Genomic_DNA"/>
</dbReference>
<comment type="caution">
    <text evidence="1">The sequence shown here is derived from an EMBL/GenBank/DDBJ whole genome shotgun (WGS) entry which is preliminary data.</text>
</comment>
<gene>
    <name evidence="1" type="ORF">ACFQ07_33445</name>
</gene>
<dbReference type="Proteomes" id="UP001597083">
    <property type="component" value="Unassembled WGS sequence"/>
</dbReference>
<evidence type="ECO:0000313" key="2">
    <source>
        <dbReference type="Proteomes" id="UP001597083"/>
    </source>
</evidence>
<protein>
    <submittedName>
        <fullName evidence="1">Glycine-rich domain-containing protein</fullName>
    </submittedName>
</protein>
<name>A0ABW3CT98_9ACTN</name>
<keyword evidence="2" id="KW-1185">Reference proteome</keyword>